<sequence>MWEWRMFAVLDEATQDILDSLGVTLNALKVSHAMLPEKRTDIFFVLPTPNIGIKFRNLTSTPQLEIKIAKAIDEVCGAQTWLKKRFAAPTVDINNDEAVKQAVVGSGIEELEQVEIKLPMQRLQLRKDRRLWRLSMSSNNVQVEITTFDIAINEGPVHKEKYFTICVESINIDALVECVVKLAIGEMLESYAMQNIFVIENINVKTPGGRPPSPKKKTLIDPQGTMVPPSTVMTDTEPKSSPVKRKLAYIAPRLRLMEMGYSAFVCNVVQLANAKLGKAIH</sequence>
<organism evidence="2 3">
    <name type="scientific">Thraustotheca clavata</name>
    <dbReference type="NCBI Taxonomy" id="74557"/>
    <lineage>
        <taxon>Eukaryota</taxon>
        <taxon>Sar</taxon>
        <taxon>Stramenopiles</taxon>
        <taxon>Oomycota</taxon>
        <taxon>Saprolegniomycetes</taxon>
        <taxon>Saprolegniales</taxon>
        <taxon>Achlyaceae</taxon>
        <taxon>Thraustotheca</taxon>
    </lineage>
</organism>
<reference evidence="2 3" key="1">
    <citation type="journal article" date="2014" name="Genome Biol. Evol.">
        <title>The secreted proteins of Achlya hypogyna and Thraustotheca clavata identify the ancestral oomycete secretome and reveal gene acquisitions by horizontal gene transfer.</title>
        <authorList>
            <person name="Misner I."/>
            <person name="Blouin N."/>
            <person name="Leonard G."/>
            <person name="Richards T.A."/>
            <person name="Lane C.E."/>
        </authorList>
    </citation>
    <scope>NUCLEOTIDE SEQUENCE [LARGE SCALE GENOMIC DNA]</scope>
    <source>
        <strain evidence="2 3">ATCC 34112</strain>
    </source>
</reference>
<evidence type="ECO:0000313" key="3">
    <source>
        <dbReference type="Proteomes" id="UP000243217"/>
    </source>
</evidence>
<name>A0A1V9ZAZ6_9STRA</name>
<evidence type="ECO:0000313" key="2">
    <source>
        <dbReference type="EMBL" id="OQR95122.1"/>
    </source>
</evidence>
<protein>
    <submittedName>
        <fullName evidence="2">Uncharacterized protein</fullName>
    </submittedName>
</protein>
<proteinExistence type="predicted"/>
<accession>A0A1V9ZAZ6</accession>
<feature type="region of interest" description="Disordered" evidence="1">
    <location>
        <begin position="208"/>
        <end position="239"/>
    </location>
</feature>
<keyword evidence="3" id="KW-1185">Reference proteome</keyword>
<comment type="caution">
    <text evidence="2">The sequence shown here is derived from an EMBL/GenBank/DDBJ whole genome shotgun (WGS) entry which is preliminary data.</text>
</comment>
<dbReference type="OrthoDB" id="66956at2759"/>
<dbReference type="EMBL" id="JNBS01002143">
    <property type="protein sequence ID" value="OQR95122.1"/>
    <property type="molecule type" value="Genomic_DNA"/>
</dbReference>
<evidence type="ECO:0000256" key="1">
    <source>
        <dbReference type="SAM" id="MobiDB-lite"/>
    </source>
</evidence>
<gene>
    <name evidence="2" type="ORF">THRCLA_08013</name>
</gene>
<dbReference type="AlphaFoldDB" id="A0A1V9ZAZ6"/>
<dbReference type="Proteomes" id="UP000243217">
    <property type="component" value="Unassembled WGS sequence"/>
</dbReference>